<dbReference type="EMBL" id="CP002452">
    <property type="protein sequence ID" value="ADV46429.1"/>
    <property type="molecule type" value="Genomic_DNA"/>
</dbReference>
<dbReference type="STRING" id="749222.Nitsa_1176"/>
<dbReference type="HOGENOM" id="CLU_1693637_0_0_7"/>
<organism evidence="1 2">
    <name type="scientific">Nitratifractor salsuginis (strain DSM 16511 / JCM 12458 / E9I37-1)</name>
    <dbReference type="NCBI Taxonomy" id="749222"/>
    <lineage>
        <taxon>Bacteria</taxon>
        <taxon>Pseudomonadati</taxon>
        <taxon>Campylobacterota</taxon>
        <taxon>Epsilonproteobacteria</taxon>
        <taxon>Campylobacterales</taxon>
        <taxon>Sulfurovaceae</taxon>
        <taxon>Nitratifractor</taxon>
    </lineage>
</organism>
<dbReference type="KEGG" id="nsa:Nitsa_1176"/>
<gene>
    <name evidence="1" type="ordered locus">Nitsa_1176</name>
</gene>
<reference evidence="1 2" key="1">
    <citation type="journal article" date="2011" name="Stand. Genomic Sci.">
        <title>Complete genome sequence of Nitratifractor salsuginis type strain (E9I37-1).</title>
        <authorList>
            <person name="Anderson I."/>
            <person name="Sikorski J."/>
            <person name="Zeytun A."/>
            <person name="Nolan M."/>
            <person name="Lapidus A."/>
            <person name="Lucas S."/>
            <person name="Hammon N."/>
            <person name="Deshpande S."/>
            <person name="Cheng J.F."/>
            <person name="Tapia R."/>
            <person name="Han C."/>
            <person name="Goodwin L."/>
            <person name="Pitluck S."/>
            <person name="Liolios K."/>
            <person name="Pagani I."/>
            <person name="Ivanova N."/>
            <person name="Huntemann M."/>
            <person name="Mavromatis K."/>
            <person name="Ovchinikova G."/>
            <person name="Pati A."/>
            <person name="Chen A."/>
            <person name="Palaniappan K."/>
            <person name="Land M."/>
            <person name="Hauser L."/>
            <person name="Brambilla E.M."/>
            <person name="Ngatchou-Djao O.D."/>
            <person name="Rohde M."/>
            <person name="Tindall B.J."/>
            <person name="Goker M."/>
            <person name="Detter J.C."/>
            <person name="Woyke T."/>
            <person name="Bristow J."/>
            <person name="Eisen J.A."/>
            <person name="Markowitz V."/>
            <person name="Hugenholtz P."/>
            <person name="Klenk H.P."/>
            <person name="Kyrpides N.C."/>
        </authorList>
    </citation>
    <scope>NUCLEOTIDE SEQUENCE [LARGE SCALE GENOMIC DNA]</scope>
    <source>
        <strain evidence="2">DSM 16511 / JCM 12458 / E9I37-1</strain>
    </source>
</reference>
<sequence>MVTSLDISRHQVRELCRGNLLALYKAVLRHGDMRISIFRRWAITHLIKTMAEAGLTDTQIAAALDMRPRAVRLRKNSPTPKAFQRTLKLFGNPLSALKASREWACEVYVSRQFVEYLLIEDMARAGWTTRQIVAATGFGERRVQRIVKKIREEQE</sequence>
<evidence type="ECO:0000313" key="1">
    <source>
        <dbReference type="EMBL" id="ADV46429.1"/>
    </source>
</evidence>
<keyword evidence="2" id="KW-1185">Reference proteome</keyword>
<reference evidence="2" key="2">
    <citation type="submission" date="2011-01" db="EMBL/GenBank/DDBJ databases">
        <title>The complete genome of Nitratifractor salsuginis DSM 16511.</title>
        <authorList>
            <consortium name="US DOE Joint Genome Institute (JGI-PGF)"/>
            <person name="Lucas S."/>
            <person name="Copeland A."/>
            <person name="Lapidus A."/>
            <person name="Bruce D."/>
            <person name="Goodwin L."/>
            <person name="Pitluck S."/>
            <person name="Kyrpides N."/>
            <person name="Mavromatis K."/>
            <person name="Ivanova N."/>
            <person name="Mikhailova N."/>
            <person name="Zeytun A."/>
            <person name="Detter J.C."/>
            <person name="Tapia R."/>
            <person name="Han C."/>
            <person name="Land M."/>
            <person name="Hauser L."/>
            <person name="Markowitz V."/>
            <person name="Cheng J.-F."/>
            <person name="Hugenholtz P."/>
            <person name="Woyke T."/>
            <person name="Wu D."/>
            <person name="Tindall B."/>
            <person name="Schuetze A."/>
            <person name="Brambilla E."/>
            <person name="Klenk H.-P."/>
            <person name="Eisen J.A."/>
        </authorList>
    </citation>
    <scope>NUCLEOTIDE SEQUENCE [LARGE SCALE GENOMIC DNA]</scope>
    <source>
        <strain evidence="2">DSM 16511 / JCM 12458 / E9I37-1</strain>
    </source>
</reference>
<proteinExistence type="predicted"/>
<protein>
    <submittedName>
        <fullName evidence="1">Uncharacterized protein</fullName>
    </submittedName>
</protein>
<name>E6WY55_NITSE</name>
<dbReference type="AlphaFoldDB" id="E6WY55"/>
<accession>E6WY55</accession>
<evidence type="ECO:0000313" key="2">
    <source>
        <dbReference type="Proteomes" id="UP000008633"/>
    </source>
</evidence>
<dbReference type="Proteomes" id="UP000008633">
    <property type="component" value="Chromosome"/>
</dbReference>